<evidence type="ECO:0000259" key="6">
    <source>
        <dbReference type="PROSITE" id="PS51007"/>
    </source>
</evidence>
<evidence type="ECO:0000256" key="2">
    <source>
        <dbReference type="ARBA" id="ARBA00022723"/>
    </source>
</evidence>
<organism evidence="7 8">
    <name type="scientific">Cypionkella sinensis</name>
    <dbReference type="NCBI Taxonomy" id="1756043"/>
    <lineage>
        <taxon>Bacteria</taxon>
        <taxon>Pseudomonadati</taxon>
        <taxon>Pseudomonadota</taxon>
        <taxon>Alphaproteobacteria</taxon>
        <taxon>Rhodobacterales</taxon>
        <taxon>Paracoccaceae</taxon>
        <taxon>Cypionkella</taxon>
    </lineage>
</organism>
<dbReference type="SUPFAM" id="SSF46626">
    <property type="entry name" value="Cytochrome c"/>
    <property type="match status" value="1"/>
</dbReference>
<dbReference type="InterPro" id="IPR036909">
    <property type="entry name" value="Cyt_c-like_dom_sf"/>
</dbReference>
<dbReference type="EMBL" id="JBHRTO010000001">
    <property type="protein sequence ID" value="MFC3180555.1"/>
    <property type="molecule type" value="Genomic_DNA"/>
</dbReference>
<keyword evidence="3 4" id="KW-0408">Iron</keyword>
<keyword evidence="2 4" id="KW-0479">Metal-binding</keyword>
<evidence type="ECO:0000256" key="1">
    <source>
        <dbReference type="ARBA" id="ARBA00022617"/>
    </source>
</evidence>
<dbReference type="Proteomes" id="UP001595547">
    <property type="component" value="Unassembled WGS sequence"/>
</dbReference>
<gene>
    <name evidence="7" type="ORF">ACFOGH_06115</name>
</gene>
<evidence type="ECO:0000313" key="7">
    <source>
        <dbReference type="EMBL" id="MFC3180555.1"/>
    </source>
</evidence>
<evidence type="ECO:0000256" key="5">
    <source>
        <dbReference type="SAM" id="SignalP"/>
    </source>
</evidence>
<evidence type="ECO:0000313" key="8">
    <source>
        <dbReference type="Proteomes" id="UP001595547"/>
    </source>
</evidence>
<reference evidence="8" key="1">
    <citation type="journal article" date="2019" name="Int. J. Syst. Evol. Microbiol.">
        <title>The Global Catalogue of Microorganisms (GCM) 10K type strain sequencing project: providing services to taxonomists for standard genome sequencing and annotation.</title>
        <authorList>
            <consortium name="The Broad Institute Genomics Platform"/>
            <consortium name="The Broad Institute Genome Sequencing Center for Infectious Disease"/>
            <person name="Wu L."/>
            <person name="Ma J."/>
        </authorList>
    </citation>
    <scope>NUCLEOTIDE SEQUENCE [LARGE SCALE GENOMIC DNA]</scope>
    <source>
        <strain evidence="8">KCTC 52039</strain>
    </source>
</reference>
<comment type="caution">
    <text evidence="7">The sequence shown here is derived from an EMBL/GenBank/DDBJ whole genome shotgun (WGS) entry which is preliminary data.</text>
</comment>
<proteinExistence type="predicted"/>
<dbReference type="Pfam" id="PF13442">
    <property type="entry name" value="Cytochrome_CBB3"/>
    <property type="match status" value="1"/>
</dbReference>
<feature type="signal peptide" evidence="5">
    <location>
        <begin position="1"/>
        <end position="16"/>
    </location>
</feature>
<dbReference type="InterPro" id="IPR009056">
    <property type="entry name" value="Cyt_c-like_dom"/>
</dbReference>
<keyword evidence="8" id="KW-1185">Reference proteome</keyword>
<evidence type="ECO:0000256" key="3">
    <source>
        <dbReference type="ARBA" id="ARBA00023004"/>
    </source>
</evidence>
<dbReference type="RefSeq" id="WP_380072180.1">
    <property type="nucleotide sequence ID" value="NZ_JBHRTO010000001.1"/>
</dbReference>
<name>A0ABV7IYL7_9RHOB</name>
<feature type="chain" id="PRO_5045848619" evidence="5">
    <location>
        <begin position="17"/>
        <end position="128"/>
    </location>
</feature>
<protein>
    <submittedName>
        <fullName evidence="7">C-type cytochrome</fullName>
    </submittedName>
</protein>
<sequence>MFATSALLSLALPALAQDAGITPLHPDLPARTFAAACGACHYRGEGKTPFGTRGPAADASPDDLVQFILFGKAPEFGEGQMPGFAAALTDADVTRLANWLRAIAKPDAPWADVPASVAKMRVSGQRED</sequence>
<keyword evidence="5" id="KW-0732">Signal</keyword>
<evidence type="ECO:0000256" key="4">
    <source>
        <dbReference type="PROSITE-ProRule" id="PRU00433"/>
    </source>
</evidence>
<keyword evidence="1 4" id="KW-0349">Heme</keyword>
<dbReference type="Gene3D" id="1.10.760.10">
    <property type="entry name" value="Cytochrome c-like domain"/>
    <property type="match status" value="1"/>
</dbReference>
<dbReference type="PROSITE" id="PS51007">
    <property type="entry name" value="CYTC"/>
    <property type="match status" value="1"/>
</dbReference>
<feature type="domain" description="Cytochrome c" evidence="6">
    <location>
        <begin position="24"/>
        <end position="104"/>
    </location>
</feature>
<accession>A0ABV7IYL7</accession>